<proteinExistence type="predicted"/>
<dbReference type="EMBL" id="JBHSRI010000004">
    <property type="protein sequence ID" value="MFC6038868.1"/>
    <property type="molecule type" value="Genomic_DNA"/>
</dbReference>
<organism evidence="1 2">
    <name type="scientific">Paenisporosarcina macmurdoensis</name>
    <dbReference type="NCBI Taxonomy" id="212659"/>
    <lineage>
        <taxon>Bacteria</taxon>
        <taxon>Bacillati</taxon>
        <taxon>Bacillota</taxon>
        <taxon>Bacilli</taxon>
        <taxon>Bacillales</taxon>
        <taxon>Caryophanaceae</taxon>
        <taxon>Paenisporosarcina</taxon>
    </lineage>
</organism>
<keyword evidence="2" id="KW-1185">Reference proteome</keyword>
<comment type="caution">
    <text evidence="1">The sequence shown here is derived from an EMBL/GenBank/DDBJ whole genome shotgun (WGS) entry which is preliminary data.</text>
</comment>
<evidence type="ECO:0000313" key="1">
    <source>
        <dbReference type="EMBL" id="MFC6038868.1"/>
    </source>
</evidence>
<name>A0ABW1L6V2_9BACL</name>
<dbReference type="RefSeq" id="WP_377732968.1">
    <property type="nucleotide sequence ID" value="NZ_JBHSRI010000004.1"/>
</dbReference>
<evidence type="ECO:0000313" key="2">
    <source>
        <dbReference type="Proteomes" id="UP001596170"/>
    </source>
</evidence>
<reference evidence="2" key="1">
    <citation type="journal article" date="2019" name="Int. J. Syst. Evol. Microbiol.">
        <title>The Global Catalogue of Microorganisms (GCM) 10K type strain sequencing project: providing services to taxonomists for standard genome sequencing and annotation.</title>
        <authorList>
            <consortium name="The Broad Institute Genomics Platform"/>
            <consortium name="The Broad Institute Genome Sequencing Center for Infectious Disease"/>
            <person name="Wu L."/>
            <person name="Ma J."/>
        </authorList>
    </citation>
    <scope>NUCLEOTIDE SEQUENCE [LARGE SCALE GENOMIC DNA]</scope>
    <source>
        <strain evidence="2">CCUG 54527</strain>
    </source>
</reference>
<gene>
    <name evidence="1" type="ORF">ACFPYN_05290</name>
</gene>
<dbReference type="Proteomes" id="UP001596170">
    <property type="component" value="Unassembled WGS sequence"/>
</dbReference>
<accession>A0ABW1L6V2</accession>
<sequence length="144" mass="16878">MTTARESSKVNLDFLVHDLGLRQERNTKVFRKGKLFIISPSVQNKNHLFEVGENIMELFDSEEQEGYLLVRFKEQFLMAKLKPFEKKMMVTETKSSTTKLPPHWKFKVIEATNPYIINMGDSDLSYPIQNPSKNQLTQFFNKED</sequence>
<protein>
    <submittedName>
        <fullName evidence="1">Uncharacterized protein</fullName>
    </submittedName>
</protein>